<dbReference type="AlphaFoldDB" id="A0A0E0L1R4"/>
<evidence type="ECO:0000313" key="2">
    <source>
        <dbReference type="Proteomes" id="UP000026962"/>
    </source>
</evidence>
<reference evidence="1" key="2">
    <citation type="submission" date="2018-05" db="EMBL/GenBank/DDBJ databases">
        <title>OpunRS2 (Oryza punctata Reference Sequence Version 2).</title>
        <authorList>
            <person name="Zhang J."/>
            <person name="Kudrna D."/>
            <person name="Lee S."/>
            <person name="Talag J."/>
            <person name="Welchert J."/>
            <person name="Wing R.A."/>
        </authorList>
    </citation>
    <scope>NUCLEOTIDE SEQUENCE [LARGE SCALE GENOMIC DNA]</scope>
</reference>
<dbReference type="Proteomes" id="UP000026962">
    <property type="component" value="Chromosome 5"/>
</dbReference>
<sequence length="121" mass="12891">MAPCSRLRPACGSMERDGGIAPPLMVKHNVFEEKRMDAVAMAMVDGVVMHEKVDAMLSGATRMDAVAMAMVDGVVMHEKVDAMLSGATHLLYITIYMAAAVDVAAAAAELHGATNRVIYIQ</sequence>
<reference evidence="1" key="1">
    <citation type="submission" date="2015-04" db="UniProtKB">
        <authorList>
            <consortium name="EnsemblPlants"/>
        </authorList>
    </citation>
    <scope>IDENTIFICATION</scope>
</reference>
<evidence type="ECO:0000313" key="1">
    <source>
        <dbReference type="EnsemblPlants" id="OPUNC05G12180.1"/>
    </source>
</evidence>
<organism evidence="1">
    <name type="scientific">Oryza punctata</name>
    <name type="common">Red rice</name>
    <dbReference type="NCBI Taxonomy" id="4537"/>
    <lineage>
        <taxon>Eukaryota</taxon>
        <taxon>Viridiplantae</taxon>
        <taxon>Streptophyta</taxon>
        <taxon>Embryophyta</taxon>
        <taxon>Tracheophyta</taxon>
        <taxon>Spermatophyta</taxon>
        <taxon>Magnoliopsida</taxon>
        <taxon>Liliopsida</taxon>
        <taxon>Poales</taxon>
        <taxon>Poaceae</taxon>
        <taxon>BOP clade</taxon>
        <taxon>Oryzoideae</taxon>
        <taxon>Oryzeae</taxon>
        <taxon>Oryzinae</taxon>
        <taxon>Oryza</taxon>
    </lineage>
</organism>
<dbReference type="HOGENOM" id="CLU_2041841_0_0_1"/>
<keyword evidence="2" id="KW-1185">Reference proteome</keyword>
<dbReference type="Gramene" id="OPUNC05G12180.1">
    <property type="protein sequence ID" value="OPUNC05G12180.1"/>
    <property type="gene ID" value="OPUNC05G12180"/>
</dbReference>
<name>A0A0E0L1R4_ORYPU</name>
<proteinExistence type="predicted"/>
<accession>A0A0E0L1R4</accession>
<protein>
    <submittedName>
        <fullName evidence="1">Uncharacterized protein</fullName>
    </submittedName>
</protein>
<dbReference type="EnsemblPlants" id="OPUNC05G12180.1">
    <property type="protein sequence ID" value="OPUNC05G12180.1"/>
    <property type="gene ID" value="OPUNC05G12180"/>
</dbReference>